<name>A0A0W0FMD8_MONRR</name>
<proteinExistence type="predicted"/>
<evidence type="ECO:0000259" key="7">
    <source>
        <dbReference type="PROSITE" id="PS51397"/>
    </source>
</evidence>
<sequence length="369" mass="40144">MPDAFVKKFSHLKNQKFPDRALTMLQRVASLVKPIMKNHGWVLPCLAEFFPGNPNLLGLNVNAGQKILLRLRPAHSPDTFLEEEDVVQTMLHELTHNVHGPHDDKFYKYLAGLQDEYDALIRSGYSGEGFFSKGQRLGVNVSHNLPLHQARAKAIEAAEKRKRVGQVLGGGGQRLGGGHLKGNLDLTPRELAAQAAERRAQDEKSCGQGNLAQQEAEKAAKDSIENNVVDLTLEDLDDDAVDSNVGRIQTEVVSSAAVPKPSKRSSSSGSDLSSVKKKPRSILLEKSNQVVQSTSVTIVNPHHNQGTSSGWTCPVCTLKNREMALQCDACATTRSIQSSSGWTCLTCAETGISNDFWSCTFCGTIKATS</sequence>
<dbReference type="Pfam" id="PF08325">
    <property type="entry name" value="WLM"/>
    <property type="match status" value="1"/>
</dbReference>
<gene>
    <name evidence="8" type="ORF">WG66_9956</name>
</gene>
<dbReference type="Proteomes" id="UP000054988">
    <property type="component" value="Unassembled WGS sequence"/>
</dbReference>
<feature type="compositionally biased region" description="Low complexity" evidence="5">
    <location>
        <begin position="254"/>
        <end position="273"/>
    </location>
</feature>
<dbReference type="PROSITE" id="PS01358">
    <property type="entry name" value="ZF_RANBP2_1"/>
    <property type="match status" value="1"/>
</dbReference>
<dbReference type="PANTHER" id="PTHR46622">
    <property type="entry name" value="DNA-DEPENDENT METALLOPROTEASE WSS1"/>
    <property type="match status" value="1"/>
</dbReference>
<evidence type="ECO:0000313" key="8">
    <source>
        <dbReference type="EMBL" id="KTB37472.1"/>
    </source>
</evidence>
<feature type="domain" description="RanBP2-type" evidence="6">
    <location>
        <begin position="304"/>
        <end position="336"/>
    </location>
</feature>
<evidence type="ECO:0000256" key="4">
    <source>
        <dbReference type="PROSITE-ProRule" id="PRU00322"/>
    </source>
</evidence>
<dbReference type="GO" id="GO:0008237">
    <property type="term" value="F:metallopeptidase activity"/>
    <property type="evidence" value="ECO:0007669"/>
    <property type="project" value="TreeGrafter"/>
</dbReference>
<dbReference type="GO" id="GO:0008270">
    <property type="term" value="F:zinc ion binding"/>
    <property type="evidence" value="ECO:0007669"/>
    <property type="project" value="UniProtKB-KW"/>
</dbReference>
<evidence type="ECO:0000259" key="6">
    <source>
        <dbReference type="PROSITE" id="PS50199"/>
    </source>
</evidence>
<evidence type="ECO:0000313" key="9">
    <source>
        <dbReference type="Proteomes" id="UP000054988"/>
    </source>
</evidence>
<dbReference type="eggNOG" id="KOG1558">
    <property type="taxonomic scope" value="Eukaryota"/>
</dbReference>
<comment type="caution">
    <text evidence="8">The sequence shown here is derived from an EMBL/GenBank/DDBJ whole genome shotgun (WGS) entry which is preliminary data.</text>
</comment>
<accession>A0A0W0FMD8</accession>
<keyword evidence="3" id="KW-0862">Zinc</keyword>
<dbReference type="GO" id="GO:0006281">
    <property type="term" value="P:DNA repair"/>
    <property type="evidence" value="ECO:0007669"/>
    <property type="project" value="TreeGrafter"/>
</dbReference>
<organism evidence="8 9">
    <name type="scientific">Moniliophthora roreri</name>
    <name type="common">Frosty pod rot fungus</name>
    <name type="synonym">Monilia roreri</name>
    <dbReference type="NCBI Taxonomy" id="221103"/>
    <lineage>
        <taxon>Eukaryota</taxon>
        <taxon>Fungi</taxon>
        <taxon>Dikarya</taxon>
        <taxon>Basidiomycota</taxon>
        <taxon>Agaricomycotina</taxon>
        <taxon>Agaricomycetes</taxon>
        <taxon>Agaricomycetidae</taxon>
        <taxon>Agaricales</taxon>
        <taxon>Marasmiineae</taxon>
        <taxon>Marasmiaceae</taxon>
        <taxon>Moniliophthora</taxon>
    </lineage>
</organism>
<feature type="compositionally biased region" description="Basic and acidic residues" evidence="5">
    <location>
        <begin position="196"/>
        <end position="205"/>
    </location>
</feature>
<dbReference type="Gene3D" id="2.30.30.380">
    <property type="entry name" value="Zn-finger domain of Sec23/24"/>
    <property type="match status" value="1"/>
</dbReference>
<dbReference type="InterPro" id="IPR036443">
    <property type="entry name" value="Znf_RanBP2_sf"/>
</dbReference>
<keyword evidence="2 4" id="KW-0863">Zinc-finger</keyword>
<dbReference type="GO" id="GO:0005634">
    <property type="term" value="C:nucleus"/>
    <property type="evidence" value="ECO:0007669"/>
    <property type="project" value="TreeGrafter"/>
</dbReference>
<dbReference type="PANTHER" id="PTHR46622:SF1">
    <property type="entry name" value="DNA-DEPENDENT METALLOPROTEASE WSS1"/>
    <property type="match status" value="1"/>
</dbReference>
<feature type="region of interest" description="Disordered" evidence="5">
    <location>
        <begin position="193"/>
        <end position="219"/>
    </location>
</feature>
<dbReference type="PROSITE" id="PS51397">
    <property type="entry name" value="WLM"/>
    <property type="match status" value="1"/>
</dbReference>
<evidence type="ECO:0000256" key="5">
    <source>
        <dbReference type="SAM" id="MobiDB-lite"/>
    </source>
</evidence>
<dbReference type="AlphaFoldDB" id="A0A0W0FMD8"/>
<dbReference type="PROSITE" id="PS50199">
    <property type="entry name" value="ZF_RANBP2_2"/>
    <property type="match status" value="1"/>
</dbReference>
<evidence type="ECO:0000256" key="2">
    <source>
        <dbReference type="ARBA" id="ARBA00022771"/>
    </source>
</evidence>
<protein>
    <submittedName>
        <fullName evidence="8">Putative WLM-domain-containing protein</fullName>
    </submittedName>
</protein>
<dbReference type="EMBL" id="LATX01001846">
    <property type="protein sequence ID" value="KTB37472.1"/>
    <property type="molecule type" value="Genomic_DNA"/>
</dbReference>
<evidence type="ECO:0000256" key="3">
    <source>
        <dbReference type="ARBA" id="ARBA00022833"/>
    </source>
</evidence>
<dbReference type="SUPFAM" id="SSF90209">
    <property type="entry name" value="Ran binding protein zinc finger-like"/>
    <property type="match status" value="1"/>
</dbReference>
<dbReference type="InterPro" id="IPR053000">
    <property type="entry name" value="WSS1-like_metalloprotease"/>
</dbReference>
<keyword evidence="1" id="KW-0479">Metal-binding</keyword>
<evidence type="ECO:0000256" key="1">
    <source>
        <dbReference type="ARBA" id="ARBA00022723"/>
    </source>
</evidence>
<dbReference type="InterPro" id="IPR001876">
    <property type="entry name" value="Znf_RanBP2"/>
</dbReference>
<feature type="domain" description="WLM" evidence="7">
    <location>
        <begin position="1"/>
        <end position="201"/>
    </location>
</feature>
<dbReference type="InterPro" id="IPR013536">
    <property type="entry name" value="WLM_dom"/>
</dbReference>
<reference evidence="8 9" key="1">
    <citation type="submission" date="2015-12" db="EMBL/GenBank/DDBJ databases">
        <title>Draft genome sequence of Moniliophthora roreri, the causal agent of frosty pod rot of cacao.</title>
        <authorList>
            <person name="Aime M.C."/>
            <person name="Diaz-Valderrama J.R."/>
            <person name="Kijpornyongpan T."/>
            <person name="Phillips-Mora W."/>
        </authorList>
    </citation>
    <scope>NUCLEOTIDE SEQUENCE [LARGE SCALE GENOMIC DNA]</scope>
    <source>
        <strain evidence="8 9">MCA 2952</strain>
    </source>
</reference>
<feature type="region of interest" description="Disordered" evidence="5">
    <location>
        <begin position="252"/>
        <end position="279"/>
    </location>
</feature>